<dbReference type="UniPathway" id="UPA00378"/>
<organism evidence="10 11">
    <name type="scientific">Methylocella silvestris</name>
    <dbReference type="NCBI Taxonomy" id="199596"/>
    <lineage>
        <taxon>Bacteria</taxon>
        <taxon>Pseudomonadati</taxon>
        <taxon>Pseudomonadota</taxon>
        <taxon>Alphaproteobacteria</taxon>
        <taxon>Hyphomicrobiales</taxon>
        <taxon>Beijerinckiaceae</taxon>
        <taxon>Methylocella</taxon>
    </lineage>
</organism>
<dbReference type="SUPFAM" id="SSF53756">
    <property type="entry name" value="UDP-Glycosyltransferase/glycogen phosphorylase"/>
    <property type="match status" value="1"/>
</dbReference>
<dbReference type="SMART" id="SM00028">
    <property type="entry name" value="TPR"/>
    <property type="match status" value="8"/>
</dbReference>
<sequence length="1011" mass="110512">MGGNEARADETEAARRCEDGRALTLALELFRAGRLRAAEDAYTQILARDPGQSVCLHHLGLIAHYRGAHDDAAGLVSRAIAAKPDYVEALSNLGAIFRALGRSEEAVAATRRAIAIRPDFAQAYSNLGNALEDQGFLTESLEAYARAVALNPGFVEAATNVANVLRKLGRPRDALAACEEIIAARPDAADPYFSLGNILKELHQPARAIEAYHRAVALRPQFAEVYLNLGNALQGQGAFKEAIEAYEEALAQRPTMAQAHANMGAALERLGQLGAAIDSYRRAIELDPELIAVRVWLHHKRRSICDWDAIEAEEAELLSLLDGRGGAPNPFAVLSMAATPSLQLTVARAAARELRVGPMDFGPRAARHPEGKLRVGYVSSDFCRHATALLVVQLFELHDRTRFEIIAYSHGPDDRSEIGARMRKAFDRFVDINAMSDEEAARRIHADGVDILIEMKGFTSGARLGIAARRPAPVQASFLGFPGATGADFIDYVIADPVVLPFQEEASFSERIVHLPHCYQPNDASRRIADLTPTRAQCGLPEQGFIFCSFNNSYKLTPAFFDIWMRLLSAAPGSVLWLLGANDLFSNNLRGEAARRGVDPDRLVFAPKLPSPEHLARHRLADLFLDTLPYNAHTTASDALWAGLPVLTCLGATFAGRVAGSLLHAVGLPELVTTSPAAYESLALKLACGDPALLQDFRHRLLGGKSASPLFDTPRYARNFEAALMQMWRLHEAGEPPRAFAVADAPAPAAEPATIERVPYTSCPLCGGHDIPLALGADCTKHALYQKALPPAMNWRECGDCGHVFTEGWFGAAAAEVVFAKTHPNQTVGHDMERQRPVSGRIVERVARRVGGGDWLDVGFGNGSLLFAAEEWGFRPVGLDLRKENVATLKALGYEAHCLSIEALDHPQRYDVISMADVLEHLPFPREGLAAARALLRPGGALFLSMPNMDTMVWRLLHANKVNPYWAEIEHYHNFSRRRLYALLREHGFEPVEYGVSERYRACMEVIATGV</sequence>
<evidence type="ECO:0000256" key="4">
    <source>
        <dbReference type="ARBA" id="ARBA00022676"/>
    </source>
</evidence>
<feature type="repeat" description="TPR" evidence="8">
    <location>
        <begin position="257"/>
        <end position="290"/>
    </location>
</feature>
<evidence type="ECO:0000313" key="10">
    <source>
        <dbReference type="EMBL" id="PNG25829.1"/>
    </source>
</evidence>
<evidence type="ECO:0000313" key="11">
    <source>
        <dbReference type="Proteomes" id="UP000236286"/>
    </source>
</evidence>
<evidence type="ECO:0000256" key="1">
    <source>
        <dbReference type="ARBA" id="ARBA00004922"/>
    </source>
</evidence>
<evidence type="ECO:0000256" key="8">
    <source>
        <dbReference type="PROSITE-ProRule" id="PRU00339"/>
    </source>
</evidence>
<dbReference type="PROSITE" id="PS50293">
    <property type="entry name" value="TPR_REGION"/>
    <property type="match status" value="3"/>
</dbReference>
<name>A0A2J7TGF3_METSI</name>
<dbReference type="EMBL" id="PDZR01000012">
    <property type="protein sequence ID" value="PNG25829.1"/>
    <property type="molecule type" value="Genomic_DNA"/>
</dbReference>
<feature type="repeat" description="TPR" evidence="8">
    <location>
        <begin position="189"/>
        <end position="222"/>
    </location>
</feature>
<comment type="pathway">
    <text evidence="1">Protein modification; protein glycosylation.</text>
</comment>
<feature type="repeat" description="TPR" evidence="8">
    <location>
        <begin position="87"/>
        <end position="120"/>
    </location>
</feature>
<keyword evidence="4" id="KW-0328">Glycosyltransferase</keyword>
<comment type="similarity">
    <text evidence="2">Belongs to the glycosyltransferase 41 family. O-GlcNAc transferase subfamily.</text>
</comment>
<dbReference type="CDD" id="cd02440">
    <property type="entry name" value="AdoMet_MTases"/>
    <property type="match status" value="1"/>
</dbReference>
<feature type="domain" description="O-GlcNAc transferase C-terminal" evidence="9">
    <location>
        <begin position="533"/>
        <end position="719"/>
    </location>
</feature>
<evidence type="ECO:0000259" key="9">
    <source>
        <dbReference type="Pfam" id="PF13844"/>
    </source>
</evidence>
<dbReference type="Pfam" id="PF13432">
    <property type="entry name" value="TPR_16"/>
    <property type="match status" value="2"/>
</dbReference>
<dbReference type="PROSITE" id="PS50005">
    <property type="entry name" value="TPR"/>
    <property type="match status" value="5"/>
</dbReference>
<dbReference type="AlphaFoldDB" id="A0A2J7TGF3"/>
<keyword evidence="5" id="KW-0808">Transferase</keyword>
<evidence type="ECO:0000256" key="7">
    <source>
        <dbReference type="ARBA" id="ARBA00022803"/>
    </source>
</evidence>
<keyword evidence="6" id="KW-0677">Repeat</keyword>
<dbReference type="InterPro" id="IPR019734">
    <property type="entry name" value="TPR_rpt"/>
</dbReference>
<dbReference type="Gene3D" id="3.40.50.150">
    <property type="entry name" value="Vaccinia Virus protein VP39"/>
    <property type="match status" value="1"/>
</dbReference>
<reference evidence="10 11" key="1">
    <citation type="submission" date="2017-10" db="EMBL/GenBank/DDBJ databases">
        <title>Genome announcement of Methylocella silvestris TVC from permafrost.</title>
        <authorList>
            <person name="Wang J."/>
            <person name="Geng K."/>
            <person name="Ul-Haque F."/>
            <person name="Crombie A.T."/>
            <person name="Street L.E."/>
            <person name="Wookey P.A."/>
            <person name="Murrell J.C."/>
            <person name="Pratscher J."/>
        </authorList>
    </citation>
    <scope>NUCLEOTIDE SEQUENCE [LARGE SCALE GENOMIC DNA]</scope>
    <source>
        <strain evidence="10 11">TVC</strain>
    </source>
</reference>
<dbReference type="PANTHER" id="PTHR44998:SF1">
    <property type="entry name" value="UDP-N-ACETYLGLUCOSAMINE--PEPTIDE N-ACETYLGLUCOSAMINYLTRANSFERASE 110 KDA SUBUNIT"/>
    <property type="match status" value="1"/>
</dbReference>
<feature type="repeat" description="TPR" evidence="8">
    <location>
        <begin position="223"/>
        <end position="256"/>
    </location>
</feature>
<dbReference type="Gene3D" id="3.40.50.2000">
    <property type="entry name" value="Glycogen Phosphorylase B"/>
    <property type="match status" value="1"/>
</dbReference>
<feature type="domain" description="O-GlcNAc transferase C-terminal" evidence="9">
    <location>
        <begin position="365"/>
        <end position="524"/>
    </location>
</feature>
<protein>
    <recommendedName>
        <fullName evidence="3">protein O-GlcNAc transferase</fullName>
        <ecNumber evidence="3">2.4.1.255</ecNumber>
    </recommendedName>
</protein>
<dbReference type="Gene3D" id="3.40.50.11380">
    <property type="match status" value="1"/>
</dbReference>
<gene>
    <name evidence="10" type="ORF">CR492_11790</name>
</gene>
<dbReference type="EC" id="2.4.1.255" evidence="3"/>
<dbReference type="Pfam" id="PF13844">
    <property type="entry name" value="Glyco_transf_41"/>
    <property type="match status" value="2"/>
</dbReference>
<dbReference type="InterPro" id="IPR029063">
    <property type="entry name" value="SAM-dependent_MTases_sf"/>
</dbReference>
<dbReference type="Pfam" id="PF13489">
    <property type="entry name" value="Methyltransf_23"/>
    <property type="match status" value="1"/>
</dbReference>
<dbReference type="OrthoDB" id="146908at2"/>
<dbReference type="PANTHER" id="PTHR44998">
    <property type="match status" value="1"/>
</dbReference>
<dbReference type="Pfam" id="PF13414">
    <property type="entry name" value="TPR_11"/>
    <property type="match status" value="1"/>
</dbReference>
<dbReference type="SUPFAM" id="SSF53335">
    <property type="entry name" value="S-adenosyl-L-methionine-dependent methyltransferases"/>
    <property type="match status" value="1"/>
</dbReference>
<comment type="caution">
    <text evidence="10">The sequence shown here is derived from an EMBL/GenBank/DDBJ whole genome shotgun (WGS) entry which is preliminary data.</text>
</comment>
<dbReference type="SUPFAM" id="SSF48452">
    <property type="entry name" value="TPR-like"/>
    <property type="match status" value="2"/>
</dbReference>
<dbReference type="Pfam" id="PF00515">
    <property type="entry name" value="TPR_1"/>
    <property type="match status" value="1"/>
</dbReference>
<dbReference type="GO" id="GO:0097363">
    <property type="term" value="F:protein O-acetylglucosaminyltransferase activity"/>
    <property type="evidence" value="ECO:0007669"/>
    <property type="project" value="UniProtKB-EC"/>
</dbReference>
<dbReference type="InterPro" id="IPR029489">
    <property type="entry name" value="OGT/SEC/SPY_C"/>
</dbReference>
<evidence type="ECO:0000256" key="3">
    <source>
        <dbReference type="ARBA" id="ARBA00011970"/>
    </source>
</evidence>
<dbReference type="InterPro" id="IPR011990">
    <property type="entry name" value="TPR-like_helical_dom_sf"/>
</dbReference>
<dbReference type="Gene3D" id="1.25.40.10">
    <property type="entry name" value="Tetratricopeptide repeat domain"/>
    <property type="match status" value="4"/>
</dbReference>
<keyword evidence="7 8" id="KW-0802">TPR repeat</keyword>
<accession>A0A2J7TGF3</accession>
<evidence type="ECO:0000256" key="6">
    <source>
        <dbReference type="ARBA" id="ARBA00022737"/>
    </source>
</evidence>
<evidence type="ECO:0000256" key="2">
    <source>
        <dbReference type="ARBA" id="ARBA00005386"/>
    </source>
</evidence>
<proteinExistence type="inferred from homology"/>
<feature type="repeat" description="TPR" evidence="8">
    <location>
        <begin position="121"/>
        <end position="154"/>
    </location>
</feature>
<evidence type="ECO:0000256" key="5">
    <source>
        <dbReference type="ARBA" id="ARBA00022679"/>
    </source>
</evidence>
<dbReference type="Proteomes" id="UP000236286">
    <property type="component" value="Unassembled WGS sequence"/>
</dbReference>